<dbReference type="Pfam" id="PF13620">
    <property type="entry name" value="CarboxypepD_reg"/>
    <property type="match status" value="1"/>
</dbReference>
<dbReference type="AlphaFoldDB" id="A0A1I6MRW2"/>
<feature type="domain" description="TonB-dependent receptor-like beta-barrel" evidence="6">
    <location>
        <begin position="485"/>
        <end position="963"/>
    </location>
</feature>
<dbReference type="PANTHER" id="PTHR40980:SF4">
    <property type="entry name" value="TONB-DEPENDENT RECEPTOR-LIKE BETA-BARREL DOMAIN-CONTAINING PROTEIN"/>
    <property type="match status" value="1"/>
</dbReference>
<dbReference type="STRING" id="474950.SAMN05421771_3399"/>
<evidence type="ECO:0000256" key="1">
    <source>
        <dbReference type="ARBA" id="ARBA00004442"/>
    </source>
</evidence>
<proteinExistence type="inferred from homology"/>
<comment type="similarity">
    <text evidence="4">Belongs to the TonB-dependent receptor family.</text>
</comment>
<dbReference type="Pfam" id="PF07715">
    <property type="entry name" value="Plug"/>
    <property type="match status" value="1"/>
</dbReference>
<sequence length="1000" mass="107945">MFVAYRLRHALLCFTILLLTCAGFAQNAKAVISGAVLDPRDAGVTGAQVQLAPTGVTAVSNSVGAYTLPAVPAGHYTLSVSYVGFATQKTEVDLTAGQALDLDLRLKVASNSEEILVTADRPHGEAEAINQTRNADNILQVLPAEIIRSLPNANVADAIGRLPSVTLYRIEGEGVYIQVRGTEPRLTNVTVDGVTLPSPEPTVRQVRLDVLPSDLVDAVELNKTLSANQDANGIGGSVNLRTKEAGETPTINLFGDGGRTNIENGRGSYDYGGTVGKRFGTTKRFGILANGAFDYNGRGIDNIQPSLDPLSTFSAPFYDNNTIREYRYYRKRYGFAGSADYKFSDNVSVYAHGIYSDFKDWGDKWYVSPVSTPLTCSSKVVGGCNNGANIVAPSPTVASSAPKFYTSSKRPDSAVSDLIVGGRDYQSNYWLLWQGSAARSYENSSAGNPKADFSWIGPSVFCNFQPSAQADLYHPTFGNCDSAGSPLQNPNNFILKDVTTSKGLTAQLDLTASLSAGKNYNLGDHFGTFEAGFKFSNAHKYQNATENVYDGWSTKAGSGTPTIAQLQSSFVNTDFYNGRYFGGNYGPVSDFNLVQAYTLQNYSGYLDGIKTAAATYPNLFHTIERITAGYAMNTIDFGKLHVQTGVRIEATNMDAFGYNVTLYKAGDPHCGGSSNTGCGVPIGISSTPSYIDVLPSIQARYRLTPDSALRAVFSRGIARPDAYQLVPYITEDSSASPVAVTIGNSNLRPEHANSYDLLYENFLRPLGMVQAGFFFKQLTAPQLLTTISGGLSLSNFPAGYFPVAVQNAIAQYPGDAITQYVNGQNAYLYGFEVSFQQHLSYLPGVLRGLGVSANYSYTASQEKGVPLRTDHPTLIDQAGNTFNLSPTFDTKRFSARVGLAYNGSSLFSYNWISPTLVSGADPSGLGPKGPSGDVYTLPHFQVDAQATYRIYNGLNAVISGLNLNNQVFGYYTGSTQFVNQREYYKPTFSGGFRYNFAKKR</sequence>
<protein>
    <submittedName>
        <fullName evidence="8">TonB-dependent receptor</fullName>
    </submittedName>
</protein>
<evidence type="ECO:0000256" key="5">
    <source>
        <dbReference type="SAM" id="SignalP"/>
    </source>
</evidence>
<dbReference type="InterPro" id="IPR008969">
    <property type="entry name" value="CarboxyPept-like_regulatory"/>
</dbReference>
<keyword evidence="3" id="KW-0998">Cell outer membrane</keyword>
<feature type="domain" description="TonB-dependent receptor plug" evidence="7">
    <location>
        <begin position="133"/>
        <end position="236"/>
    </location>
</feature>
<keyword evidence="9" id="KW-1185">Reference proteome</keyword>
<dbReference type="SUPFAM" id="SSF49464">
    <property type="entry name" value="Carboxypeptidase regulatory domain-like"/>
    <property type="match status" value="1"/>
</dbReference>
<dbReference type="Gene3D" id="2.60.40.1120">
    <property type="entry name" value="Carboxypeptidase-like, regulatory domain"/>
    <property type="match status" value="1"/>
</dbReference>
<organism evidence="8 9">
    <name type="scientific">Granulicella pectinivorans</name>
    <dbReference type="NCBI Taxonomy" id="474950"/>
    <lineage>
        <taxon>Bacteria</taxon>
        <taxon>Pseudomonadati</taxon>
        <taxon>Acidobacteriota</taxon>
        <taxon>Terriglobia</taxon>
        <taxon>Terriglobales</taxon>
        <taxon>Acidobacteriaceae</taxon>
        <taxon>Granulicella</taxon>
    </lineage>
</organism>
<evidence type="ECO:0000256" key="3">
    <source>
        <dbReference type="ARBA" id="ARBA00023237"/>
    </source>
</evidence>
<keyword evidence="5" id="KW-0732">Signal</keyword>
<dbReference type="Gene3D" id="2.170.130.10">
    <property type="entry name" value="TonB-dependent receptor, plug domain"/>
    <property type="match status" value="1"/>
</dbReference>
<gene>
    <name evidence="8" type="ORF">SAMN05421771_3399</name>
</gene>
<dbReference type="EMBL" id="FOZL01000001">
    <property type="protein sequence ID" value="SFS18258.1"/>
    <property type="molecule type" value="Genomic_DNA"/>
</dbReference>
<dbReference type="InterPro" id="IPR000531">
    <property type="entry name" value="Beta-barrel_TonB"/>
</dbReference>
<dbReference type="Gene3D" id="2.40.170.20">
    <property type="entry name" value="TonB-dependent receptor, beta-barrel domain"/>
    <property type="match status" value="1"/>
</dbReference>
<evidence type="ECO:0000256" key="4">
    <source>
        <dbReference type="RuleBase" id="RU003357"/>
    </source>
</evidence>
<dbReference type="InterPro" id="IPR012910">
    <property type="entry name" value="Plug_dom"/>
</dbReference>
<evidence type="ECO:0000259" key="6">
    <source>
        <dbReference type="Pfam" id="PF00593"/>
    </source>
</evidence>
<dbReference type="Pfam" id="PF00593">
    <property type="entry name" value="TonB_dep_Rec_b-barrel"/>
    <property type="match status" value="1"/>
</dbReference>
<evidence type="ECO:0000313" key="9">
    <source>
        <dbReference type="Proteomes" id="UP000199024"/>
    </source>
</evidence>
<dbReference type="InterPro" id="IPR010104">
    <property type="entry name" value="TonB_rcpt_bac"/>
</dbReference>
<feature type="chain" id="PRO_5011671102" evidence="5">
    <location>
        <begin position="26"/>
        <end position="1000"/>
    </location>
</feature>
<keyword evidence="4" id="KW-0798">TonB box</keyword>
<dbReference type="RefSeq" id="WP_175529083.1">
    <property type="nucleotide sequence ID" value="NZ_FOZL01000001.1"/>
</dbReference>
<name>A0A1I6MRW2_9BACT</name>
<dbReference type="InterPro" id="IPR037066">
    <property type="entry name" value="Plug_dom_sf"/>
</dbReference>
<dbReference type="GO" id="GO:0009279">
    <property type="term" value="C:cell outer membrane"/>
    <property type="evidence" value="ECO:0007669"/>
    <property type="project" value="UniProtKB-SubCell"/>
</dbReference>
<accession>A0A1I6MRW2</accession>
<evidence type="ECO:0000313" key="8">
    <source>
        <dbReference type="EMBL" id="SFS18258.1"/>
    </source>
</evidence>
<feature type="signal peptide" evidence="5">
    <location>
        <begin position="1"/>
        <end position="25"/>
    </location>
</feature>
<dbReference type="InterPro" id="IPR036942">
    <property type="entry name" value="Beta-barrel_TonB_sf"/>
</dbReference>
<comment type="subcellular location">
    <subcellularLocation>
        <location evidence="1 4">Cell outer membrane</location>
    </subcellularLocation>
</comment>
<evidence type="ECO:0000256" key="2">
    <source>
        <dbReference type="ARBA" id="ARBA00023136"/>
    </source>
</evidence>
<dbReference type="Proteomes" id="UP000199024">
    <property type="component" value="Unassembled WGS sequence"/>
</dbReference>
<keyword evidence="2 4" id="KW-0472">Membrane</keyword>
<keyword evidence="8" id="KW-0675">Receptor</keyword>
<evidence type="ECO:0000259" key="7">
    <source>
        <dbReference type="Pfam" id="PF07715"/>
    </source>
</evidence>
<reference evidence="8 9" key="1">
    <citation type="submission" date="2016-10" db="EMBL/GenBank/DDBJ databases">
        <authorList>
            <person name="de Groot N.N."/>
        </authorList>
    </citation>
    <scope>NUCLEOTIDE SEQUENCE [LARGE SCALE GENOMIC DNA]</scope>
    <source>
        <strain evidence="8 9">DSM 21001</strain>
    </source>
</reference>
<dbReference type="PANTHER" id="PTHR40980">
    <property type="entry name" value="PLUG DOMAIN-CONTAINING PROTEIN"/>
    <property type="match status" value="1"/>
</dbReference>
<dbReference type="NCBIfam" id="TIGR01782">
    <property type="entry name" value="TonB-Xanth-Caul"/>
    <property type="match status" value="1"/>
</dbReference>
<dbReference type="SUPFAM" id="SSF56935">
    <property type="entry name" value="Porins"/>
    <property type="match status" value="1"/>
</dbReference>